<evidence type="ECO:0000313" key="3">
    <source>
        <dbReference type="Proteomes" id="UP000886744"/>
    </source>
</evidence>
<evidence type="ECO:0000313" key="2">
    <source>
        <dbReference type="EMBL" id="HIR63053.1"/>
    </source>
</evidence>
<evidence type="ECO:0000256" key="1">
    <source>
        <dbReference type="SAM" id="Phobius"/>
    </source>
</evidence>
<dbReference type="InterPro" id="IPR011990">
    <property type="entry name" value="TPR-like_helical_dom_sf"/>
</dbReference>
<keyword evidence="1" id="KW-0472">Membrane</keyword>
<organism evidence="2 3">
    <name type="scientific">Candidatus Coprenecus avistercoris</name>
    <dbReference type="NCBI Taxonomy" id="2840730"/>
    <lineage>
        <taxon>Bacteria</taxon>
        <taxon>Pseudomonadati</taxon>
        <taxon>Bacteroidota</taxon>
        <taxon>Bacteroidia</taxon>
        <taxon>Bacteroidales</taxon>
        <taxon>Rikenellaceae</taxon>
        <taxon>Rikenellaceae incertae sedis</taxon>
        <taxon>Candidatus Coprenecus</taxon>
    </lineage>
</organism>
<proteinExistence type="predicted"/>
<feature type="transmembrane region" description="Helical" evidence="1">
    <location>
        <begin position="366"/>
        <end position="387"/>
    </location>
</feature>
<sequence>MKILYLIVLLCSLCSCSGRHVSRYPELAAADSLMMTDPQGALDILSGIDSAEVGRMDREERAFHTLLMTEAEYKNYLPVAEDTAMTEAVSYYRRRGPEELMARALVMQGAVLSERGDAEGAMLAYKEAEPLVERMGDMEQLGLLHTRIAELYQISLVNSESAIDRYRKALDCFEKAELPERIVFANIALARMLMIDSMDKAIPHLEMALHMSEQYGMRIPGLNAMDLIYYMYEPEYNAREIINLTRKVFSLYGNVPQNTVEKTIYNAMWYKAARAYINLRKSDSAMILIESIQPNDKIDSIHLYTLYKDIAALENDSEKMLRYQENAHRIELSILEEGYESQLRDSELRYDHSRLEAELYRRERSILLLTVIFLLSAAAVAAVIFLLRTMLRRQRAEARRFKALADIRGKELDRQTAESNSLREEKIHEEEARKSMEQMFRRYAAANSGLMRFYNLTYSTMRKIIDIYDIHQSNPAHLLDRSVDVARDFIRGINTYGDASTLIDAVYPGFLSGLFSEYPGLSKDERYLIVLTCLGYPASTLCTILDISETNLSTRKTRLARKMGLDGSLAKYLSSRLAAWGKR</sequence>
<comment type="caution">
    <text evidence="2">The sequence shown here is derived from an EMBL/GenBank/DDBJ whole genome shotgun (WGS) entry which is preliminary data.</text>
</comment>
<dbReference type="EMBL" id="DVHI01000074">
    <property type="protein sequence ID" value="HIR63053.1"/>
    <property type="molecule type" value="Genomic_DNA"/>
</dbReference>
<dbReference type="PROSITE" id="PS51257">
    <property type="entry name" value="PROKAR_LIPOPROTEIN"/>
    <property type="match status" value="1"/>
</dbReference>
<accession>A0A9D1J6Y3</accession>
<evidence type="ECO:0008006" key="4">
    <source>
        <dbReference type="Google" id="ProtNLM"/>
    </source>
</evidence>
<reference evidence="2" key="1">
    <citation type="submission" date="2020-10" db="EMBL/GenBank/DDBJ databases">
        <authorList>
            <person name="Gilroy R."/>
        </authorList>
    </citation>
    <scope>NUCLEOTIDE SEQUENCE</scope>
    <source>
        <strain evidence="2">ChiHjej13B12-12457</strain>
    </source>
</reference>
<keyword evidence="1" id="KW-1133">Transmembrane helix</keyword>
<dbReference type="Gene3D" id="1.25.40.10">
    <property type="entry name" value="Tetratricopeptide repeat domain"/>
    <property type="match status" value="1"/>
</dbReference>
<name>A0A9D1J6Y3_9BACT</name>
<protein>
    <recommendedName>
        <fullName evidence="4">HTH luxR-type domain-containing protein</fullName>
    </recommendedName>
</protein>
<keyword evidence="1" id="KW-0812">Transmembrane</keyword>
<gene>
    <name evidence="2" type="ORF">IAC94_05980</name>
</gene>
<reference evidence="2" key="2">
    <citation type="journal article" date="2021" name="PeerJ">
        <title>Extensive microbial diversity within the chicken gut microbiome revealed by metagenomics and culture.</title>
        <authorList>
            <person name="Gilroy R."/>
            <person name="Ravi A."/>
            <person name="Getino M."/>
            <person name="Pursley I."/>
            <person name="Horton D.L."/>
            <person name="Alikhan N.F."/>
            <person name="Baker D."/>
            <person name="Gharbi K."/>
            <person name="Hall N."/>
            <person name="Watson M."/>
            <person name="Adriaenssens E.M."/>
            <person name="Foster-Nyarko E."/>
            <person name="Jarju S."/>
            <person name="Secka A."/>
            <person name="Antonio M."/>
            <person name="Oren A."/>
            <person name="Chaudhuri R.R."/>
            <person name="La Ragione R."/>
            <person name="Hildebrand F."/>
            <person name="Pallen M.J."/>
        </authorList>
    </citation>
    <scope>NUCLEOTIDE SEQUENCE</scope>
    <source>
        <strain evidence="2">ChiHjej13B12-12457</strain>
    </source>
</reference>
<dbReference type="AlphaFoldDB" id="A0A9D1J6Y3"/>
<dbReference type="SUPFAM" id="SSF48452">
    <property type="entry name" value="TPR-like"/>
    <property type="match status" value="1"/>
</dbReference>
<dbReference type="Proteomes" id="UP000886744">
    <property type="component" value="Unassembled WGS sequence"/>
</dbReference>